<dbReference type="RefSeq" id="WP_346057375.1">
    <property type="nucleotide sequence ID" value="NZ_BAAAOP010000003.1"/>
</dbReference>
<evidence type="ECO:0000256" key="2">
    <source>
        <dbReference type="ARBA" id="ARBA00022679"/>
    </source>
</evidence>
<organism evidence="5 6">
    <name type="scientific">Leucobacter alluvii</name>
    <dbReference type="NCBI Taxonomy" id="340321"/>
    <lineage>
        <taxon>Bacteria</taxon>
        <taxon>Bacillati</taxon>
        <taxon>Actinomycetota</taxon>
        <taxon>Actinomycetes</taxon>
        <taxon>Micrococcales</taxon>
        <taxon>Microbacteriaceae</taxon>
        <taxon>Leucobacter</taxon>
    </lineage>
</organism>
<feature type="domain" description="Methyltransferase" evidence="4">
    <location>
        <begin position="75"/>
        <end position="163"/>
    </location>
</feature>
<dbReference type="Pfam" id="PF13649">
    <property type="entry name" value="Methyltransf_25"/>
    <property type="match status" value="1"/>
</dbReference>
<dbReference type="PANTHER" id="PTHR43464">
    <property type="entry name" value="METHYLTRANSFERASE"/>
    <property type="match status" value="1"/>
</dbReference>
<evidence type="ECO:0000313" key="6">
    <source>
        <dbReference type="Proteomes" id="UP001501084"/>
    </source>
</evidence>
<keyword evidence="6" id="KW-1185">Reference proteome</keyword>
<keyword evidence="3" id="KW-0949">S-adenosyl-L-methionine</keyword>
<keyword evidence="2" id="KW-0808">Transferase</keyword>
<dbReference type="NCBIfam" id="NF004851">
    <property type="entry name" value="PRK06202.1"/>
    <property type="match status" value="1"/>
</dbReference>
<keyword evidence="1 5" id="KW-0489">Methyltransferase</keyword>
<protein>
    <submittedName>
        <fullName evidence="5">Class I SAM-dependent methyltransferase</fullName>
    </submittedName>
</protein>
<dbReference type="PANTHER" id="PTHR43464:SF19">
    <property type="entry name" value="UBIQUINONE BIOSYNTHESIS O-METHYLTRANSFERASE, MITOCHONDRIAL"/>
    <property type="match status" value="1"/>
</dbReference>
<dbReference type="InterPro" id="IPR029063">
    <property type="entry name" value="SAM-dependent_MTases_sf"/>
</dbReference>
<gene>
    <name evidence="5" type="ORF">GCM10009786_06690</name>
</gene>
<dbReference type="GO" id="GO:0008168">
    <property type="term" value="F:methyltransferase activity"/>
    <property type="evidence" value="ECO:0007669"/>
    <property type="project" value="UniProtKB-KW"/>
</dbReference>
<evidence type="ECO:0000259" key="4">
    <source>
        <dbReference type="Pfam" id="PF13649"/>
    </source>
</evidence>
<evidence type="ECO:0000256" key="3">
    <source>
        <dbReference type="ARBA" id="ARBA00022691"/>
    </source>
</evidence>
<dbReference type="SUPFAM" id="SSF53335">
    <property type="entry name" value="S-adenosyl-L-methionine-dependent methyltransferases"/>
    <property type="match status" value="1"/>
</dbReference>
<evidence type="ECO:0000256" key="1">
    <source>
        <dbReference type="ARBA" id="ARBA00022603"/>
    </source>
</evidence>
<accession>A0ABN3B3V4</accession>
<proteinExistence type="predicted"/>
<dbReference type="GO" id="GO:0032259">
    <property type="term" value="P:methylation"/>
    <property type="evidence" value="ECO:0007669"/>
    <property type="project" value="UniProtKB-KW"/>
</dbReference>
<dbReference type="CDD" id="cd02440">
    <property type="entry name" value="AdoMet_MTases"/>
    <property type="match status" value="1"/>
</dbReference>
<dbReference type="Gene3D" id="3.40.50.150">
    <property type="entry name" value="Vaccinia Virus protein VP39"/>
    <property type="match status" value="1"/>
</dbReference>
<comment type="caution">
    <text evidence="5">The sequence shown here is derived from an EMBL/GenBank/DDBJ whole genome shotgun (WGS) entry which is preliminary data.</text>
</comment>
<dbReference type="InterPro" id="IPR041698">
    <property type="entry name" value="Methyltransf_25"/>
</dbReference>
<name>A0ABN3B3V4_9MICO</name>
<dbReference type="Proteomes" id="UP001501084">
    <property type="component" value="Unassembled WGS sequence"/>
</dbReference>
<sequence>MEHRTFVSLAERDTRLTEIMDDPSCDAGRLRRTLQGFDAVNRAVSSWGRVYRTHIRPALEAASRSTSGSAPHLRILDVGCGGGDVLRRIVRMAARDGYAVQGVGIDPDPRAIAVARNARRVPGVEYRECFSSELVAAGEGFDVVVSNHLLHHLSEPEFHGLLADSEALASRLAVHSDIARGRLAYAAFAVGAVPVSAGTLLRVDGLRSIRRSYTRSELSHVLPPRWRAEQVNRFRLLAVHRPDQEGVELRGER</sequence>
<dbReference type="EMBL" id="BAAAOP010000003">
    <property type="protein sequence ID" value="GAA2186342.1"/>
    <property type="molecule type" value="Genomic_DNA"/>
</dbReference>
<reference evidence="5 6" key="1">
    <citation type="journal article" date="2019" name="Int. J. Syst. Evol. Microbiol.">
        <title>The Global Catalogue of Microorganisms (GCM) 10K type strain sequencing project: providing services to taxonomists for standard genome sequencing and annotation.</title>
        <authorList>
            <consortium name="The Broad Institute Genomics Platform"/>
            <consortium name="The Broad Institute Genome Sequencing Center for Infectious Disease"/>
            <person name="Wu L."/>
            <person name="Ma J."/>
        </authorList>
    </citation>
    <scope>NUCLEOTIDE SEQUENCE [LARGE SCALE GENOMIC DNA]</scope>
    <source>
        <strain evidence="5 6">JCM 14919</strain>
    </source>
</reference>
<evidence type="ECO:0000313" key="5">
    <source>
        <dbReference type="EMBL" id="GAA2186342.1"/>
    </source>
</evidence>